<dbReference type="Proteomes" id="UP000464661">
    <property type="component" value="Chromosome"/>
</dbReference>
<organism evidence="1 2">
    <name type="scientific">Pseudomonas putida</name>
    <name type="common">Arthrobacter siderocapsulatus</name>
    <dbReference type="NCBI Taxonomy" id="303"/>
    <lineage>
        <taxon>Bacteria</taxon>
        <taxon>Pseudomonadati</taxon>
        <taxon>Pseudomonadota</taxon>
        <taxon>Gammaproteobacteria</taxon>
        <taxon>Pseudomonadales</taxon>
        <taxon>Pseudomonadaceae</taxon>
        <taxon>Pseudomonas</taxon>
    </lineage>
</organism>
<dbReference type="AlphaFoldDB" id="A0A7U6LXF1"/>
<protein>
    <recommendedName>
        <fullName evidence="3">Aldo/keto reductase</fullName>
    </recommendedName>
</protein>
<dbReference type="EMBL" id="AP022324">
    <property type="protein sequence ID" value="BBU42098.1"/>
    <property type="molecule type" value="Genomic_DNA"/>
</dbReference>
<accession>A0A7U6LXF1</accession>
<dbReference type="Gene3D" id="3.20.20.100">
    <property type="entry name" value="NADP-dependent oxidoreductase domain"/>
    <property type="match status" value="1"/>
</dbReference>
<gene>
    <name evidence="1" type="ORF">PPTS312_00130</name>
</gene>
<dbReference type="InterPro" id="IPR036812">
    <property type="entry name" value="NAD(P)_OxRdtase_dom_sf"/>
</dbReference>
<evidence type="ECO:0000313" key="2">
    <source>
        <dbReference type="Proteomes" id="UP000464661"/>
    </source>
</evidence>
<evidence type="ECO:0008006" key="3">
    <source>
        <dbReference type="Google" id="ProtNLM"/>
    </source>
</evidence>
<evidence type="ECO:0000313" key="1">
    <source>
        <dbReference type="EMBL" id="BBU42098.1"/>
    </source>
</evidence>
<reference evidence="1 2" key="1">
    <citation type="submission" date="2020-01" db="EMBL/GenBank/DDBJ databases">
        <title>Complete Genome Sequence of Pseudomonas putida Strain TS312, Harboring the HdtS type N-acyl-homoserine Lactone Synthase, Isolated from a Paper Mill.</title>
        <authorList>
            <person name="Hosoe A."/>
            <person name="Suenaga T."/>
            <person name="Sugi T."/>
            <person name="Izumi T."/>
            <person name="Nagai N."/>
            <person name="Terada A."/>
        </authorList>
    </citation>
    <scope>NUCLEOTIDE SEQUENCE [LARGE SCALE GENOMIC DNA]</scope>
    <source>
        <strain evidence="1 2">TS312</strain>
    </source>
</reference>
<name>A0A7U6LXF1_PSEPU</name>
<proteinExistence type="predicted"/>
<sequence length="63" mass="6697">MTLPTLHDFHRPLGSTSFKVSPLGLGTVKLGRDQGVKYPTGFAIPGDDEARLLLAEAASWAST</sequence>